<comment type="caution">
    <text evidence="1">The sequence shown here is derived from an EMBL/GenBank/DDBJ whole genome shotgun (WGS) entry which is preliminary data.</text>
</comment>
<evidence type="ECO:0000313" key="2">
    <source>
        <dbReference type="Proteomes" id="UP000579281"/>
    </source>
</evidence>
<accession>A0A841KZ43</accession>
<protein>
    <submittedName>
        <fullName evidence="1">Sugar/nucleoside kinase (Ribokinase family)</fullName>
    </submittedName>
</protein>
<gene>
    <name evidence="1" type="ORF">HNQ80_003711</name>
</gene>
<organism evidence="1 2">
    <name type="scientific">Anaerosolibacter carboniphilus</name>
    <dbReference type="NCBI Taxonomy" id="1417629"/>
    <lineage>
        <taxon>Bacteria</taxon>
        <taxon>Bacillati</taxon>
        <taxon>Bacillota</taxon>
        <taxon>Clostridia</taxon>
        <taxon>Peptostreptococcales</taxon>
        <taxon>Thermotaleaceae</taxon>
        <taxon>Anaerosolibacter</taxon>
    </lineage>
</organism>
<keyword evidence="2" id="KW-1185">Reference proteome</keyword>
<dbReference type="RefSeq" id="WP_184312085.1">
    <property type="nucleotide sequence ID" value="NZ_JACHEN010000025.1"/>
</dbReference>
<sequence length="48" mass="5201">MKLSILYHRGRRFPPMIAAAAIAVSKLGAACSIPSLKEVEDFITALDK</sequence>
<proteinExistence type="predicted"/>
<dbReference type="Proteomes" id="UP000579281">
    <property type="component" value="Unassembled WGS sequence"/>
</dbReference>
<dbReference type="GO" id="GO:0016301">
    <property type="term" value="F:kinase activity"/>
    <property type="evidence" value="ECO:0007669"/>
    <property type="project" value="UniProtKB-KW"/>
</dbReference>
<dbReference type="EMBL" id="JACHEN010000025">
    <property type="protein sequence ID" value="MBB6217588.1"/>
    <property type="molecule type" value="Genomic_DNA"/>
</dbReference>
<dbReference type="AlphaFoldDB" id="A0A841KZ43"/>
<keyword evidence="1" id="KW-0808">Transferase</keyword>
<name>A0A841KZ43_9FIRM</name>
<keyword evidence="1" id="KW-0418">Kinase</keyword>
<evidence type="ECO:0000313" key="1">
    <source>
        <dbReference type="EMBL" id="MBB6217588.1"/>
    </source>
</evidence>
<reference evidence="1 2" key="1">
    <citation type="submission" date="2020-08" db="EMBL/GenBank/DDBJ databases">
        <title>Genomic Encyclopedia of Type Strains, Phase IV (KMG-IV): sequencing the most valuable type-strain genomes for metagenomic binning, comparative biology and taxonomic classification.</title>
        <authorList>
            <person name="Goeker M."/>
        </authorList>
    </citation>
    <scope>NUCLEOTIDE SEQUENCE [LARGE SCALE GENOMIC DNA]</scope>
    <source>
        <strain evidence="1 2">DSM 103526</strain>
    </source>
</reference>